<feature type="region of interest" description="Disordered" evidence="1">
    <location>
        <begin position="1"/>
        <end position="152"/>
    </location>
</feature>
<protein>
    <recommendedName>
        <fullName evidence="4">Transcription factor 25</fullName>
    </recommendedName>
</protein>
<name>A0A0L0SSV3_ALLM3</name>
<dbReference type="PANTHER" id="PTHR22684:SF0">
    <property type="entry name" value="RIBOSOME QUALITY CONTROL COMPLEX SUBUNIT TCF25"/>
    <property type="match status" value="1"/>
</dbReference>
<sequence>MSGRAVRRLLREKAPAPAIPAVPAADHSDDQESDDEPAAAPAKAFNPFALLMGDDDANNDDEELASELEHEPEPEPEPVPVPAARKKRNKKGKKGSAASEARDASPALPVSDHGDENDEPLTPTSSPVKTSKKKKNKKNKGKKQSAASTTTAVDDMTLDELDQVLGGLKVDDAAKAQDAATDESSRADQQHRKLFTIEARFMDPEAELARMFGSRVVAQAQHEQQEQQQQQQHQQLRGRARRAAAAAAAAAQQGRGAILVRRSLLATPTDQWPRFESFGLLMQLLCTTDSGIKEYSYVHPARFQEIHRQFLLAVATLDPNNLMGILQIHPYHPDTLLQFSRVLEMMGDHTMARDCVSRALYALERTSTAAFSWSSDLAKPARALPYVVYENRIVFLAMHRRISYLARDACWRTAFEWTKLMLSLDETDPLAMRLVADTYALRAREYDWVVEYATMFPHCATLQFSKALALWLSLP</sequence>
<evidence type="ECO:0000313" key="2">
    <source>
        <dbReference type="EMBL" id="KNE65653.1"/>
    </source>
</evidence>
<evidence type="ECO:0000313" key="3">
    <source>
        <dbReference type="Proteomes" id="UP000054350"/>
    </source>
</evidence>
<dbReference type="OMA" id="LEDPLGC"/>
<accession>A0A0L0SSV3</accession>
<feature type="compositionally biased region" description="Low complexity" evidence="1">
    <location>
        <begin position="15"/>
        <end position="25"/>
    </location>
</feature>
<feature type="compositionally biased region" description="Low complexity" evidence="1">
    <location>
        <begin position="38"/>
        <end position="49"/>
    </location>
</feature>
<proteinExistence type="predicted"/>
<organism evidence="2 3">
    <name type="scientific">Allomyces macrogynus (strain ATCC 38327)</name>
    <name type="common">Allomyces javanicus var. macrogynus</name>
    <dbReference type="NCBI Taxonomy" id="578462"/>
    <lineage>
        <taxon>Eukaryota</taxon>
        <taxon>Fungi</taxon>
        <taxon>Fungi incertae sedis</taxon>
        <taxon>Blastocladiomycota</taxon>
        <taxon>Blastocladiomycetes</taxon>
        <taxon>Blastocladiales</taxon>
        <taxon>Blastocladiaceae</taxon>
        <taxon>Allomyces</taxon>
    </lineage>
</organism>
<reference evidence="2 3" key="1">
    <citation type="submission" date="2009-11" db="EMBL/GenBank/DDBJ databases">
        <title>Annotation of Allomyces macrogynus ATCC 38327.</title>
        <authorList>
            <consortium name="The Broad Institute Genome Sequencing Platform"/>
            <person name="Russ C."/>
            <person name="Cuomo C."/>
            <person name="Burger G."/>
            <person name="Gray M.W."/>
            <person name="Holland P.W.H."/>
            <person name="King N."/>
            <person name="Lang F.B.F."/>
            <person name="Roger A.J."/>
            <person name="Ruiz-Trillo I."/>
            <person name="Young S.K."/>
            <person name="Zeng Q."/>
            <person name="Gargeya S."/>
            <person name="Fitzgerald M."/>
            <person name="Haas B."/>
            <person name="Abouelleil A."/>
            <person name="Alvarado L."/>
            <person name="Arachchi H.M."/>
            <person name="Berlin A."/>
            <person name="Chapman S.B."/>
            <person name="Gearin G."/>
            <person name="Goldberg J."/>
            <person name="Griggs A."/>
            <person name="Gujja S."/>
            <person name="Hansen M."/>
            <person name="Heiman D."/>
            <person name="Howarth C."/>
            <person name="Larimer J."/>
            <person name="Lui A."/>
            <person name="MacDonald P.J.P."/>
            <person name="McCowen C."/>
            <person name="Montmayeur A."/>
            <person name="Murphy C."/>
            <person name="Neiman D."/>
            <person name="Pearson M."/>
            <person name="Priest M."/>
            <person name="Roberts A."/>
            <person name="Saif S."/>
            <person name="Shea T."/>
            <person name="Sisk P."/>
            <person name="Stolte C."/>
            <person name="Sykes S."/>
            <person name="Wortman J."/>
            <person name="Nusbaum C."/>
            <person name="Birren B."/>
        </authorList>
    </citation>
    <scope>NUCLEOTIDE SEQUENCE [LARGE SCALE GENOMIC DNA]</scope>
    <source>
        <strain evidence="2 3">ATCC 38327</strain>
    </source>
</reference>
<dbReference type="STRING" id="578462.A0A0L0SSV3"/>
<feature type="compositionally biased region" description="Acidic residues" evidence="1">
    <location>
        <begin position="53"/>
        <end position="66"/>
    </location>
</feature>
<dbReference type="GO" id="GO:0072344">
    <property type="term" value="P:rescue of stalled ribosome"/>
    <property type="evidence" value="ECO:0007669"/>
    <property type="project" value="TreeGrafter"/>
</dbReference>
<dbReference type="GO" id="GO:1990112">
    <property type="term" value="C:RQC complex"/>
    <property type="evidence" value="ECO:0007669"/>
    <property type="project" value="TreeGrafter"/>
</dbReference>
<dbReference type="PANTHER" id="PTHR22684">
    <property type="entry name" value="NULP1-RELATED"/>
    <property type="match status" value="1"/>
</dbReference>
<keyword evidence="3" id="KW-1185">Reference proteome</keyword>
<evidence type="ECO:0000256" key="1">
    <source>
        <dbReference type="SAM" id="MobiDB-lite"/>
    </source>
</evidence>
<dbReference type="VEuPathDB" id="FungiDB:AMAG_09635"/>
<dbReference type="Pfam" id="PF04910">
    <property type="entry name" value="Tcf25"/>
    <property type="match status" value="1"/>
</dbReference>
<reference evidence="3" key="2">
    <citation type="submission" date="2009-11" db="EMBL/GenBank/DDBJ databases">
        <title>The Genome Sequence of Allomyces macrogynus strain ATCC 38327.</title>
        <authorList>
            <consortium name="The Broad Institute Genome Sequencing Platform"/>
            <person name="Russ C."/>
            <person name="Cuomo C."/>
            <person name="Shea T."/>
            <person name="Young S.K."/>
            <person name="Zeng Q."/>
            <person name="Koehrsen M."/>
            <person name="Haas B."/>
            <person name="Borodovsky M."/>
            <person name="Guigo R."/>
            <person name="Alvarado L."/>
            <person name="Berlin A."/>
            <person name="Borenstein D."/>
            <person name="Chen Z."/>
            <person name="Engels R."/>
            <person name="Freedman E."/>
            <person name="Gellesch M."/>
            <person name="Goldberg J."/>
            <person name="Griggs A."/>
            <person name="Gujja S."/>
            <person name="Heiman D."/>
            <person name="Hepburn T."/>
            <person name="Howarth C."/>
            <person name="Jen D."/>
            <person name="Larson L."/>
            <person name="Lewis B."/>
            <person name="Mehta T."/>
            <person name="Park D."/>
            <person name="Pearson M."/>
            <person name="Roberts A."/>
            <person name="Saif S."/>
            <person name="Shenoy N."/>
            <person name="Sisk P."/>
            <person name="Stolte C."/>
            <person name="Sykes S."/>
            <person name="Walk T."/>
            <person name="White J."/>
            <person name="Yandava C."/>
            <person name="Burger G."/>
            <person name="Gray M.W."/>
            <person name="Holland P.W.H."/>
            <person name="King N."/>
            <person name="Lang F.B.F."/>
            <person name="Roger A.J."/>
            <person name="Ruiz-Trillo I."/>
            <person name="Lander E."/>
            <person name="Nusbaum C."/>
        </authorList>
    </citation>
    <scope>NUCLEOTIDE SEQUENCE [LARGE SCALE GENOMIC DNA]</scope>
    <source>
        <strain evidence="3">ATCC 38327</strain>
    </source>
</reference>
<dbReference type="InterPro" id="IPR006994">
    <property type="entry name" value="TCF25/Rqc1"/>
</dbReference>
<dbReference type="GO" id="GO:1990116">
    <property type="term" value="P:ribosome-associated ubiquitin-dependent protein catabolic process"/>
    <property type="evidence" value="ECO:0007669"/>
    <property type="project" value="TreeGrafter"/>
</dbReference>
<gene>
    <name evidence="2" type="ORF">AMAG_09635</name>
</gene>
<feature type="compositionally biased region" description="Basic residues" evidence="1">
    <location>
        <begin position="84"/>
        <end position="94"/>
    </location>
</feature>
<dbReference type="OrthoDB" id="205993at2759"/>
<dbReference type="AlphaFoldDB" id="A0A0L0SSV3"/>
<dbReference type="EMBL" id="GG745348">
    <property type="protein sequence ID" value="KNE65653.1"/>
    <property type="molecule type" value="Genomic_DNA"/>
</dbReference>
<dbReference type="Proteomes" id="UP000054350">
    <property type="component" value="Unassembled WGS sequence"/>
</dbReference>
<feature type="compositionally biased region" description="Low complexity" evidence="1">
    <location>
        <begin position="219"/>
        <end position="235"/>
    </location>
</feature>
<dbReference type="eggNOG" id="KOG2422">
    <property type="taxonomic scope" value="Eukaryota"/>
</dbReference>
<feature type="compositionally biased region" description="Basic residues" evidence="1">
    <location>
        <begin position="130"/>
        <end position="143"/>
    </location>
</feature>
<feature type="region of interest" description="Disordered" evidence="1">
    <location>
        <begin position="219"/>
        <end position="246"/>
    </location>
</feature>
<evidence type="ECO:0008006" key="4">
    <source>
        <dbReference type="Google" id="ProtNLM"/>
    </source>
</evidence>